<evidence type="ECO:0000313" key="8">
    <source>
        <dbReference type="Proteomes" id="UP001431963"/>
    </source>
</evidence>
<dbReference type="Pfam" id="PF00155">
    <property type="entry name" value="Aminotran_1_2"/>
    <property type="match status" value="1"/>
</dbReference>
<dbReference type="CDD" id="cd07377">
    <property type="entry name" value="WHTH_GntR"/>
    <property type="match status" value="1"/>
</dbReference>
<dbReference type="SMART" id="SM00345">
    <property type="entry name" value="HTH_GNTR"/>
    <property type="match status" value="1"/>
</dbReference>
<evidence type="ECO:0000256" key="1">
    <source>
        <dbReference type="ARBA" id="ARBA00005384"/>
    </source>
</evidence>
<accession>A0ABU8BYG9</accession>
<keyword evidence="3" id="KW-0805">Transcription regulation</keyword>
<gene>
    <name evidence="7" type="ORF">V6590_16505</name>
</gene>
<evidence type="ECO:0000256" key="3">
    <source>
        <dbReference type="ARBA" id="ARBA00023015"/>
    </source>
</evidence>
<evidence type="ECO:0000256" key="2">
    <source>
        <dbReference type="ARBA" id="ARBA00022898"/>
    </source>
</evidence>
<sequence length="476" mass="50059">MKKNQTNFSDWPALVPALDRAGPRHRALYAAIRAGILSGALPAGARLPPSRVLAAGLGLSRGAVVTAYDMLVADGFAEARVGSGTHVAGQVPRVAADLPAPPADPAHDPDYGLPGDLGLATVEPRSLQQFRAILHRQMARPPRAQFAYGDARGDAGLRGEIAAWLALSRGVKAHPDQIVLTAGTQGALDLIARAVLRPGMPVWIEDPGYPMARAAFCAQQLVPVPVDGQGLDVAAGIARSPEAAAAYLTPSHQFPTGVVLTMPRRLALLDWAVGAGAWLIEDDYDSEFRHAGQPLAALQGMDGAGRVIYVGTFSKTLMPGLRLGYMILPEPLLAPVLSLRRRADRYPPTLAEAALAEFLRDGHFAAHLRRARRSTLAARDALVAALHAGGLQAVAPDQGLHLVAPLPEGCDDRAMARAARASGFGTRALSPMYLGSCPRPGLVIGFSGHTPDALQSAARRWLTDGGICTISVRSGH</sequence>
<protein>
    <submittedName>
        <fullName evidence="7">PLP-dependent aminotransferase family protein</fullName>
    </submittedName>
</protein>
<dbReference type="PANTHER" id="PTHR46577:SF1">
    <property type="entry name" value="HTH-TYPE TRANSCRIPTIONAL REGULATORY PROTEIN GABR"/>
    <property type="match status" value="1"/>
</dbReference>
<evidence type="ECO:0000259" key="6">
    <source>
        <dbReference type="PROSITE" id="PS50949"/>
    </source>
</evidence>
<dbReference type="RefSeq" id="WP_335424779.1">
    <property type="nucleotide sequence ID" value="NZ_JBALHR010000012.1"/>
</dbReference>
<keyword evidence="8" id="KW-1185">Reference proteome</keyword>
<dbReference type="Gene3D" id="1.10.10.10">
    <property type="entry name" value="Winged helix-like DNA-binding domain superfamily/Winged helix DNA-binding domain"/>
    <property type="match status" value="1"/>
</dbReference>
<dbReference type="Proteomes" id="UP001431963">
    <property type="component" value="Unassembled WGS sequence"/>
</dbReference>
<evidence type="ECO:0000256" key="4">
    <source>
        <dbReference type="ARBA" id="ARBA00023125"/>
    </source>
</evidence>
<dbReference type="GO" id="GO:0008483">
    <property type="term" value="F:transaminase activity"/>
    <property type="evidence" value="ECO:0007669"/>
    <property type="project" value="UniProtKB-KW"/>
</dbReference>
<keyword evidence="4" id="KW-0238">DNA-binding</keyword>
<dbReference type="PROSITE" id="PS50949">
    <property type="entry name" value="HTH_GNTR"/>
    <property type="match status" value="1"/>
</dbReference>
<organism evidence="7 8">
    <name type="scientific">Gemmobacter denitrificans</name>
    <dbReference type="NCBI Taxonomy" id="3123040"/>
    <lineage>
        <taxon>Bacteria</taxon>
        <taxon>Pseudomonadati</taxon>
        <taxon>Pseudomonadota</taxon>
        <taxon>Alphaproteobacteria</taxon>
        <taxon>Rhodobacterales</taxon>
        <taxon>Paracoccaceae</taxon>
        <taxon>Gemmobacter</taxon>
    </lineage>
</organism>
<reference evidence="7" key="1">
    <citation type="submission" date="2024-02" db="EMBL/GenBank/DDBJ databases">
        <title>Genome sequences of strain Gemmobacter sp. JM10B15.</title>
        <authorList>
            <person name="Zhang M."/>
        </authorList>
    </citation>
    <scope>NUCLEOTIDE SEQUENCE</scope>
    <source>
        <strain evidence="7">JM10B15</strain>
    </source>
</reference>
<dbReference type="InterPro" id="IPR015424">
    <property type="entry name" value="PyrdxlP-dep_Trfase"/>
</dbReference>
<dbReference type="Pfam" id="PF00392">
    <property type="entry name" value="GntR"/>
    <property type="match status" value="1"/>
</dbReference>
<dbReference type="PANTHER" id="PTHR46577">
    <property type="entry name" value="HTH-TYPE TRANSCRIPTIONAL REGULATORY PROTEIN GABR"/>
    <property type="match status" value="1"/>
</dbReference>
<name>A0ABU8BYG9_9RHOB</name>
<evidence type="ECO:0000313" key="7">
    <source>
        <dbReference type="EMBL" id="MEH7829752.1"/>
    </source>
</evidence>
<comment type="similarity">
    <text evidence="1">In the C-terminal section; belongs to the class-I pyridoxal-phosphate-dependent aminotransferase family.</text>
</comment>
<dbReference type="Gene3D" id="3.40.640.10">
    <property type="entry name" value="Type I PLP-dependent aspartate aminotransferase-like (Major domain)"/>
    <property type="match status" value="1"/>
</dbReference>
<keyword evidence="7" id="KW-0032">Aminotransferase</keyword>
<dbReference type="InterPro" id="IPR015421">
    <property type="entry name" value="PyrdxlP-dep_Trfase_major"/>
</dbReference>
<evidence type="ECO:0000256" key="5">
    <source>
        <dbReference type="ARBA" id="ARBA00023163"/>
    </source>
</evidence>
<dbReference type="SUPFAM" id="SSF53383">
    <property type="entry name" value="PLP-dependent transferases"/>
    <property type="match status" value="1"/>
</dbReference>
<dbReference type="EMBL" id="JBALHR010000012">
    <property type="protein sequence ID" value="MEH7829752.1"/>
    <property type="molecule type" value="Genomic_DNA"/>
</dbReference>
<comment type="caution">
    <text evidence="7">The sequence shown here is derived from an EMBL/GenBank/DDBJ whole genome shotgun (WGS) entry which is preliminary data.</text>
</comment>
<dbReference type="InterPro" id="IPR004839">
    <property type="entry name" value="Aminotransferase_I/II_large"/>
</dbReference>
<feature type="domain" description="HTH gntR-type" evidence="6">
    <location>
        <begin position="22"/>
        <end position="90"/>
    </location>
</feature>
<dbReference type="InterPro" id="IPR036390">
    <property type="entry name" value="WH_DNA-bd_sf"/>
</dbReference>
<keyword evidence="7" id="KW-0808">Transferase</keyword>
<proteinExistence type="inferred from homology"/>
<keyword evidence="2" id="KW-0663">Pyridoxal phosphate</keyword>
<dbReference type="CDD" id="cd00609">
    <property type="entry name" value="AAT_like"/>
    <property type="match status" value="1"/>
</dbReference>
<keyword evidence="5" id="KW-0804">Transcription</keyword>
<dbReference type="InterPro" id="IPR051446">
    <property type="entry name" value="HTH_trans_reg/aminotransferase"/>
</dbReference>
<dbReference type="InterPro" id="IPR036388">
    <property type="entry name" value="WH-like_DNA-bd_sf"/>
</dbReference>
<dbReference type="SUPFAM" id="SSF46785">
    <property type="entry name" value="Winged helix' DNA-binding domain"/>
    <property type="match status" value="1"/>
</dbReference>
<dbReference type="InterPro" id="IPR000524">
    <property type="entry name" value="Tscrpt_reg_HTH_GntR"/>
</dbReference>